<keyword evidence="5" id="KW-0732">Signal</keyword>
<proteinExistence type="predicted"/>
<comment type="caution">
    <text evidence="7">The sequence shown here is derived from an EMBL/GenBank/DDBJ whole genome shotgun (WGS) entry which is preliminary data.</text>
</comment>
<dbReference type="InterPro" id="IPR001547">
    <property type="entry name" value="Glyco_hydro_5"/>
</dbReference>
<dbReference type="PANTHER" id="PTHR31451">
    <property type="match status" value="1"/>
</dbReference>
<dbReference type="SUPFAM" id="SSF51445">
    <property type="entry name" value="(Trans)glycosidases"/>
    <property type="match status" value="1"/>
</dbReference>
<dbReference type="RefSeq" id="WP_168947875.1">
    <property type="nucleotide sequence ID" value="NZ_JABAGL010000015.1"/>
</dbReference>
<dbReference type="InterPro" id="IPR017853">
    <property type="entry name" value="GH"/>
</dbReference>
<evidence type="ECO:0000256" key="4">
    <source>
        <dbReference type="ARBA" id="ARBA00023295"/>
    </source>
</evidence>
<reference evidence="7 8" key="1">
    <citation type="submission" date="2020-04" db="EMBL/GenBank/DDBJ databases">
        <authorList>
            <person name="Hitch T.C.A."/>
            <person name="Wylensek D."/>
            <person name="Clavel T."/>
        </authorList>
    </citation>
    <scope>NUCLEOTIDE SEQUENCE [LARGE SCALE GENOMIC DNA]</scope>
    <source>
        <strain evidence="7 8">WCA3-601-WT-5E</strain>
    </source>
</reference>
<dbReference type="AlphaFoldDB" id="A0A7X9SCV7"/>
<dbReference type="Gene3D" id="3.20.20.80">
    <property type="entry name" value="Glycosidases"/>
    <property type="match status" value="1"/>
</dbReference>
<keyword evidence="4" id="KW-0326">Glycosidase</keyword>
<evidence type="ECO:0000256" key="5">
    <source>
        <dbReference type="SAM" id="SignalP"/>
    </source>
</evidence>
<evidence type="ECO:0000256" key="1">
    <source>
        <dbReference type="ARBA" id="ARBA00001678"/>
    </source>
</evidence>
<feature type="domain" description="Glycoside hydrolase family 5" evidence="6">
    <location>
        <begin position="26"/>
        <end position="428"/>
    </location>
</feature>
<gene>
    <name evidence="7" type="ORF">HF841_12050</name>
</gene>
<dbReference type="PANTHER" id="PTHR31451:SF40">
    <property type="entry name" value="GLYCOSIDE HYDROLASE FAMILY 5 DOMAIN-CONTAINING PROTEIN"/>
    <property type="match status" value="1"/>
</dbReference>
<evidence type="ECO:0000259" key="6">
    <source>
        <dbReference type="Pfam" id="PF26410"/>
    </source>
</evidence>
<dbReference type="GO" id="GO:0016985">
    <property type="term" value="F:mannan endo-1,4-beta-mannosidase activity"/>
    <property type="evidence" value="ECO:0007669"/>
    <property type="project" value="TreeGrafter"/>
</dbReference>
<accession>A0A7X9SCV7</accession>
<evidence type="ECO:0000256" key="3">
    <source>
        <dbReference type="ARBA" id="ARBA00022801"/>
    </source>
</evidence>
<evidence type="ECO:0000313" key="7">
    <source>
        <dbReference type="EMBL" id="NME86742.1"/>
    </source>
</evidence>
<dbReference type="EMBL" id="JABAGL010000015">
    <property type="protein sequence ID" value="NME86742.1"/>
    <property type="molecule type" value="Genomic_DNA"/>
</dbReference>
<evidence type="ECO:0000313" key="8">
    <source>
        <dbReference type="Proteomes" id="UP000520291"/>
    </source>
</evidence>
<feature type="chain" id="PRO_5030659933" description="mannan endo-1,4-beta-mannosidase" evidence="5">
    <location>
        <begin position="18"/>
        <end position="429"/>
    </location>
</feature>
<comment type="catalytic activity">
    <reaction evidence="1">
        <text>Random hydrolysis of (1-&gt;4)-beta-D-mannosidic linkages in mannans, galactomannans and glucomannans.</text>
        <dbReference type="EC" id="3.2.1.78"/>
    </reaction>
</comment>
<dbReference type="InterPro" id="IPR045053">
    <property type="entry name" value="MAN-like"/>
</dbReference>
<sequence>MNTHFLLGLLLSVFVCGACTSTSNQKQFITVKNGQFIKNDRPYYYIGTNFWYGAILGSEGEGGDKNRLIAELDSLAAIGVDNLRILVGADGVNGVTAKVEPTLQVAPGVYNDTILAGLDYLLCEMDKRDMSAVLYLNNSWEWSGGYGQYLEWAGYGKAPIPAVDGWDKFQMFVGQYQKSDSCKALFADHVRNIVTRTNRYTGRKYIDDPTIMSWQIGNEPRAFGEENKVSYALWIHEVANLIKGLDPNHLISTGSEGYQGTEGDIQLWELIHSYKNVDYMTIHIWPYNWGWAKKNDLSGTLAYSIEQTTIYIQKHLQIAEKYGRPLVIEEFGFPRDEFSFEIESSTENRDAYYESVFGKVLENSITKGYLAGCNFWAWGGSAKKNEAHTFWVKGDDYMGDPAQEEQGLYSVFQSDTSVDMVKKYNVKMN</sequence>
<dbReference type="Pfam" id="PF26410">
    <property type="entry name" value="GH5_mannosidase"/>
    <property type="match status" value="1"/>
</dbReference>
<feature type="signal peptide" evidence="5">
    <location>
        <begin position="1"/>
        <end position="17"/>
    </location>
</feature>
<name>A0A7X9SCV7_9BACE</name>
<organism evidence="7 8">
    <name type="scientific">Bacteroides eggerthii</name>
    <dbReference type="NCBI Taxonomy" id="28111"/>
    <lineage>
        <taxon>Bacteria</taxon>
        <taxon>Pseudomonadati</taxon>
        <taxon>Bacteroidota</taxon>
        <taxon>Bacteroidia</taxon>
        <taxon>Bacteroidales</taxon>
        <taxon>Bacteroidaceae</taxon>
        <taxon>Bacteroides</taxon>
    </lineage>
</organism>
<protein>
    <recommendedName>
        <fullName evidence="2">mannan endo-1,4-beta-mannosidase</fullName>
        <ecNumber evidence="2">3.2.1.78</ecNumber>
    </recommendedName>
</protein>
<evidence type="ECO:0000256" key="2">
    <source>
        <dbReference type="ARBA" id="ARBA00012706"/>
    </source>
</evidence>
<keyword evidence="3" id="KW-0378">Hydrolase</keyword>
<dbReference type="EC" id="3.2.1.78" evidence="2"/>
<dbReference type="Proteomes" id="UP000520291">
    <property type="component" value="Unassembled WGS sequence"/>
</dbReference>